<evidence type="ECO:0000256" key="1">
    <source>
        <dbReference type="ARBA" id="ARBA00010211"/>
    </source>
</evidence>
<dbReference type="GO" id="GO:0016787">
    <property type="term" value="F:hydrolase activity"/>
    <property type="evidence" value="ECO:0007669"/>
    <property type="project" value="UniProtKB-KW"/>
</dbReference>
<sequence length="380" mass="40430">MAIIDDENGVWLGRVFLPEAKGPAVVTLRGGAVYDITSEVAPLVRDICEMDDPAGYVIEAPGFRLGMLEEIAEAAPGDESRIHFLCPSDLQPVKACGVTFARSMVERVIEEKAAGDPGKAEAIRARIGAAIGDSLKNIEAGSRAAEAAKQALIGEGLWSQYLEVGIGPDAEVFSKAQALSAVGPGAEVGLHPASHWNNPEPEVVLAVSSAGRIVGATLGNDVNLRDIEGRSALLLGKAKDNNASASIGPMIRLFDGEFTLDDVRRAELTLTVEGEDGYTMTGHSSMAEISRDPETLVRQTIGRHHQYPDGFMLYLGTLFAPTEDRDLPGEGFTHKPGDRVAISAPGLGCLENTVRLSTECAPWTFGVRALMTNLSERDLI</sequence>
<evidence type="ECO:0000259" key="3">
    <source>
        <dbReference type="Pfam" id="PF01557"/>
    </source>
</evidence>
<evidence type="ECO:0000256" key="2">
    <source>
        <dbReference type="ARBA" id="ARBA00022723"/>
    </source>
</evidence>
<feature type="domain" description="Fumarylacetoacetase-like C-terminal" evidence="3">
    <location>
        <begin position="213"/>
        <end position="355"/>
    </location>
</feature>
<name>A0ABV2I5K5_9HYPH</name>
<gene>
    <name evidence="4" type="ORF">ABID12_000110</name>
</gene>
<dbReference type="EMBL" id="JBEPLY010000001">
    <property type="protein sequence ID" value="MET3598189.1"/>
    <property type="molecule type" value="Genomic_DNA"/>
</dbReference>
<protein>
    <submittedName>
        <fullName evidence="4">Fumarylacetoacetate (FAA) hydrolase family protein</fullName>
    </submittedName>
</protein>
<comment type="similarity">
    <text evidence="1">Belongs to the FAH family.</text>
</comment>
<dbReference type="SUPFAM" id="SSF56529">
    <property type="entry name" value="FAH"/>
    <property type="match status" value="1"/>
</dbReference>
<dbReference type="InterPro" id="IPR051121">
    <property type="entry name" value="FAH"/>
</dbReference>
<reference evidence="4 5" key="1">
    <citation type="submission" date="2024-06" db="EMBL/GenBank/DDBJ databases">
        <title>Genomic Encyclopedia of Type Strains, Phase IV (KMG-IV): sequencing the most valuable type-strain genomes for metagenomic binning, comparative biology and taxonomic classification.</title>
        <authorList>
            <person name="Goeker M."/>
        </authorList>
    </citation>
    <scope>NUCLEOTIDE SEQUENCE [LARGE SCALE GENOMIC DNA]</scope>
    <source>
        <strain evidence="4 5">DSM 28102</strain>
    </source>
</reference>
<dbReference type="InterPro" id="IPR011234">
    <property type="entry name" value="Fumarylacetoacetase-like_C"/>
</dbReference>
<keyword evidence="2" id="KW-0479">Metal-binding</keyword>
<organism evidence="4 5">
    <name type="scientific">Martelella mangrovi</name>
    <dbReference type="NCBI Taxonomy" id="1397477"/>
    <lineage>
        <taxon>Bacteria</taxon>
        <taxon>Pseudomonadati</taxon>
        <taxon>Pseudomonadota</taxon>
        <taxon>Alphaproteobacteria</taxon>
        <taxon>Hyphomicrobiales</taxon>
        <taxon>Aurantimonadaceae</taxon>
        <taxon>Martelella</taxon>
    </lineage>
</organism>
<dbReference type="Gene3D" id="3.90.850.10">
    <property type="entry name" value="Fumarylacetoacetase-like, C-terminal domain"/>
    <property type="match status" value="1"/>
</dbReference>
<evidence type="ECO:0000313" key="5">
    <source>
        <dbReference type="Proteomes" id="UP001549164"/>
    </source>
</evidence>
<evidence type="ECO:0000313" key="4">
    <source>
        <dbReference type="EMBL" id="MET3598189.1"/>
    </source>
</evidence>
<keyword evidence="5" id="KW-1185">Reference proteome</keyword>
<dbReference type="Proteomes" id="UP001549164">
    <property type="component" value="Unassembled WGS sequence"/>
</dbReference>
<dbReference type="RefSeq" id="WP_354432672.1">
    <property type="nucleotide sequence ID" value="NZ_JBEPLY010000001.1"/>
</dbReference>
<accession>A0ABV2I5K5</accession>
<dbReference type="PANTHER" id="PTHR42796">
    <property type="entry name" value="FUMARYLACETOACETATE HYDROLASE DOMAIN-CONTAINING PROTEIN 2A-RELATED"/>
    <property type="match status" value="1"/>
</dbReference>
<dbReference type="PANTHER" id="PTHR42796:SF7">
    <property type="entry name" value="2-DEHYDRO-3-DEOXY-D-ARABINONATE DEHYDRATASE"/>
    <property type="match status" value="1"/>
</dbReference>
<comment type="caution">
    <text evidence="4">The sequence shown here is derived from an EMBL/GenBank/DDBJ whole genome shotgun (WGS) entry which is preliminary data.</text>
</comment>
<dbReference type="Pfam" id="PF01557">
    <property type="entry name" value="FAA_hydrolase"/>
    <property type="match status" value="1"/>
</dbReference>
<dbReference type="InterPro" id="IPR036663">
    <property type="entry name" value="Fumarylacetoacetase_C_sf"/>
</dbReference>
<proteinExistence type="inferred from homology"/>
<keyword evidence="4" id="KW-0378">Hydrolase</keyword>